<dbReference type="Proteomes" id="UP001152519">
    <property type="component" value="Unassembled WGS sequence"/>
</dbReference>
<sequence>MYERRLAALAAVAGRQARHLIDRIDDPDPVVRRYAHRAIGELPLPDHDIEWRASKVR</sequence>
<name>A0A9W4DIN2_9ACTN</name>
<organism evidence="1 2">
    <name type="scientific">Actinacidiphila cocklensis</name>
    <dbReference type="NCBI Taxonomy" id="887465"/>
    <lineage>
        <taxon>Bacteria</taxon>
        <taxon>Bacillati</taxon>
        <taxon>Actinomycetota</taxon>
        <taxon>Actinomycetes</taxon>
        <taxon>Kitasatosporales</taxon>
        <taxon>Streptomycetaceae</taxon>
        <taxon>Actinacidiphila</taxon>
    </lineage>
</organism>
<accession>A0A9W4DIN2</accession>
<dbReference type="AlphaFoldDB" id="A0A9W4DIN2"/>
<keyword evidence="2" id="KW-1185">Reference proteome</keyword>
<proteinExistence type="predicted"/>
<dbReference type="EMBL" id="CAJSLV010000001">
    <property type="protein sequence ID" value="CAG6390920.1"/>
    <property type="molecule type" value="Genomic_DNA"/>
</dbReference>
<evidence type="ECO:0000313" key="2">
    <source>
        <dbReference type="Proteomes" id="UP001152519"/>
    </source>
</evidence>
<gene>
    <name evidence="1" type="ORF">SCOCK_10388</name>
</gene>
<evidence type="ECO:0008006" key="3">
    <source>
        <dbReference type="Google" id="ProtNLM"/>
    </source>
</evidence>
<reference evidence="1" key="1">
    <citation type="submission" date="2021-05" db="EMBL/GenBank/DDBJ databases">
        <authorList>
            <person name="Arsene-Ploetze F."/>
        </authorList>
    </citation>
    <scope>NUCLEOTIDE SEQUENCE</scope>
    <source>
        <strain evidence="1">DSM 42138</strain>
    </source>
</reference>
<protein>
    <recommendedName>
        <fullName evidence="3">HEAT repeat domain-containing protein</fullName>
    </recommendedName>
</protein>
<evidence type="ECO:0000313" key="1">
    <source>
        <dbReference type="EMBL" id="CAG6390920.1"/>
    </source>
</evidence>
<comment type="caution">
    <text evidence="1">The sequence shown here is derived from an EMBL/GenBank/DDBJ whole genome shotgun (WGS) entry which is preliminary data.</text>
</comment>
<dbReference type="RefSeq" id="WP_251484053.1">
    <property type="nucleotide sequence ID" value="NZ_CAJSLV010000001.1"/>
</dbReference>